<organism evidence="1 2">
    <name type="scientific">Hyalomma asiaticum</name>
    <name type="common">Tick</name>
    <dbReference type="NCBI Taxonomy" id="266040"/>
    <lineage>
        <taxon>Eukaryota</taxon>
        <taxon>Metazoa</taxon>
        <taxon>Ecdysozoa</taxon>
        <taxon>Arthropoda</taxon>
        <taxon>Chelicerata</taxon>
        <taxon>Arachnida</taxon>
        <taxon>Acari</taxon>
        <taxon>Parasitiformes</taxon>
        <taxon>Ixodida</taxon>
        <taxon>Ixodoidea</taxon>
        <taxon>Ixodidae</taxon>
        <taxon>Hyalomminae</taxon>
        <taxon>Hyalomma</taxon>
    </lineage>
</organism>
<evidence type="ECO:0000313" key="2">
    <source>
        <dbReference type="Proteomes" id="UP000821845"/>
    </source>
</evidence>
<dbReference type="Proteomes" id="UP000821845">
    <property type="component" value="Chromosome 7"/>
</dbReference>
<gene>
    <name evidence="1" type="ORF">HPB50_015538</name>
</gene>
<protein>
    <submittedName>
        <fullName evidence="1">Uncharacterized protein</fullName>
    </submittedName>
</protein>
<evidence type="ECO:0000313" key="1">
    <source>
        <dbReference type="EMBL" id="KAH6926164.1"/>
    </source>
</evidence>
<keyword evidence="2" id="KW-1185">Reference proteome</keyword>
<comment type="caution">
    <text evidence="1">The sequence shown here is derived from an EMBL/GenBank/DDBJ whole genome shotgun (WGS) entry which is preliminary data.</text>
</comment>
<dbReference type="EMBL" id="CM023487">
    <property type="protein sequence ID" value="KAH6926164.1"/>
    <property type="molecule type" value="Genomic_DNA"/>
</dbReference>
<accession>A0ACB7RXG6</accession>
<proteinExistence type="predicted"/>
<name>A0ACB7RXG6_HYAAI</name>
<reference evidence="1" key="1">
    <citation type="submission" date="2020-05" db="EMBL/GenBank/DDBJ databases">
        <title>Large-scale comparative analyses of tick genomes elucidate their genetic diversity and vector capacities.</title>
        <authorList>
            <person name="Jia N."/>
            <person name="Wang J."/>
            <person name="Shi W."/>
            <person name="Du L."/>
            <person name="Sun Y."/>
            <person name="Zhan W."/>
            <person name="Jiang J."/>
            <person name="Wang Q."/>
            <person name="Zhang B."/>
            <person name="Ji P."/>
            <person name="Sakyi L.B."/>
            <person name="Cui X."/>
            <person name="Yuan T."/>
            <person name="Jiang B."/>
            <person name="Yang W."/>
            <person name="Lam T.T.-Y."/>
            <person name="Chang Q."/>
            <person name="Ding S."/>
            <person name="Wang X."/>
            <person name="Zhu J."/>
            <person name="Ruan X."/>
            <person name="Zhao L."/>
            <person name="Wei J."/>
            <person name="Que T."/>
            <person name="Du C."/>
            <person name="Cheng J."/>
            <person name="Dai P."/>
            <person name="Han X."/>
            <person name="Huang E."/>
            <person name="Gao Y."/>
            <person name="Liu J."/>
            <person name="Shao H."/>
            <person name="Ye R."/>
            <person name="Li L."/>
            <person name="Wei W."/>
            <person name="Wang X."/>
            <person name="Wang C."/>
            <person name="Yang T."/>
            <person name="Huo Q."/>
            <person name="Li W."/>
            <person name="Guo W."/>
            <person name="Chen H."/>
            <person name="Zhou L."/>
            <person name="Ni X."/>
            <person name="Tian J."/>
            <person name="Zhou Y."/>
            <person name="Sheng Y."/>
            <person name="Liu T."/>
            <person name="Pan Y."/>
            <person name="Xia L."/>
            <person name="Li J."/>
            <person name="Zhao F."/>
            <person name="Cao W."/>
        </authorList>
    </citation>
    <scope>NUCLEOTIDE SEQUENCE</scope>
    <source>
        <strain evidence="1">Hyas-2018</strain>
    </source>
</reference>
<sequence>MREVKKVVKCHKLLVVGHCNAPHGAWGYGAISKTGMTVHSAAEQHQLTLYNNPYMPTGIGSSVSRDSSTDLVFCSGFGHTEWMSLDETMGSDHHIIQTTIRHNRTPVQVGEAKITNRQTSRKARHPTNFEDIQEWMKNVMGSATKFTKTIQLRLGQRTTQKATHICCASGRLDENFLKQEKQKRNRKLKTPLLHSCRRLKHIPEKFGSPELESSVGSFTGQHYQPETWVILRTLLDKMESKIVARQHVQ</sequence>